<evidence type="ECO:0000313" key="3">
    <source>
        <dbReference type="Proteomes" id="UP000790833"/>
    </source>
</evidence>
<evidence type="ECO:0000256" key="1">
    <source>
        <dbReference type="SAM" id="MobiDB-lite"/>
    </source>
</evidence>
<feature type="compositionally biased region" description="Low complexity" evidence="1">
    <location>
        <begin position="378"/>
        <end position="389"/>
    </location>
</feature>
<comment type="caution">
    <text evidence="2">The sequence shown here is derived from an EMBL/GenBank/DDBJ whole genome shotgun (WGS) entry which is preliminary data.</text>
</comment>
<feature type="region of interest" description="Disordered" evidence="1">
    <location>
        <begin position="1"/>
        <end position="33"/>
    </location>
</feature>
<feature type="region of interest" description="Disordered" evidence="1">
    <location>
        <begin position="347"/>
        <end position="389"/>
    </location>
</feature>
<name>A0A9P8AKN8_9ASCO</name>
<feature type="compositionally biased region" description="Polar residues" evidence="1">
    <location>
        <begin position="352"/>
        <end position="377"/>
    </location>
</feature>
<reference evidence="2" key="1">
    <citation type="submission" date="2021-03" db="EMBL/GenBank/DDBJ databases">
        <authorList>
            <person name="Palmer J.M."/>
        </authorList>
    </citation>
    <scope>NUCLEOTIDE SEQUENCE</scope>
    <source>
        <strain evidence="2">ARV_011</strain>
    </source>
</reference>
<proteinExistence type="predicted"/>
<protein>
    <submittedName>
        <fullName evidence="2">Uncharacterized protein</fullName>
    </submittedName>
</protein>
<evidence type="ECO:0000313" key="2">
    <source>
        <dbReference type="EMBL" id="KAG7195302.1"/>
    </source>
</evidence>
<organism evidence="2 3">
    <name type="scientific">Scheffersomyces spartinae</name>
    <dbReference type="NCBI Taxonomy" id="45513"/>
    <lineage>
        <taxon>Eukaryota</taxon>
        <taxon>Fungi</taxon>
        <taxon>Dikarya</taxon>
        <taxon>Ascomycota</taxon>
        <taxon>Saccharomycotina</taxon>
        <taxon>Pichiomycetes</taxon>
        <taxon>Debaryomycetaceae</taxon>
        <taxon>Scheffersomyces</taxon>
    </lineage>
</organism>
<gene>
    <name evidence="2" type="ORF">KQ657_003828</name>
</gene>
<keyword evidence="3" id="KW-1185">Reference proteome</keyword>
<feature type="compositionally biased region" description="Low complexity" evidence="1">
    <location>
        <begin position="91"/>
        <end position="102"/>
    </location>
</feature>
<feature type="compositionally biased region" description="Polar residues" evidence="1">
    <location>
        <begin position="68"/>
        <end position="77"/>
    </location>
</feature>
<dbReference type="RefSeq" id="XP_043050849.1">
    <property type="nucleotide sequence ID" value="XM_043194525.1"/>
</dbReference>
<sequence>MSRGIEKENVEDDHNESSPPEFTGHRKSVPNRLKKFVYKAPNEITRLEYIASNLCYVDDTDDRFHFGQPTTASSPPSTAFEATKKSRNTPKLKLNTNNLPKTSSQNPDSGISPRDIRFLDFPNVDSLLSDLSTRDGLIENLRADVVSSETNEKVKELTDITINNLLNGPRPDDQIPSQTKSSRSDIINEDAIPYERELPSSSDFVFDSDVYSEQDVRLKTPLRLVLKLKPRRQSRNNSNELKYVNSADAFKERISSKFKRQRRNLSLHLTSFERNYQSLPTSPHLDSGFAGCVLKQPLAHATTSRSPYPPPYRLNTEALALSPCLSGKFKINEDSFRRNMHRINPKVHRGWNMSSPPTGGTFSTPLSGVSSYSQHTSTETPYPTEEYLF</sequence>
<dbReference type="EMBL" id="JAHMUF010000004">
    <property type="protein sequence ID" value="KAG7195302.1"/>
    <property type="molecule type" value="Genomic_DNA"/>
</dbReference>
<accession>A0A9P8AKN8</accession>
<dbReference type="GeneID" id="66117202"/>
<dbReference type="Proteomes" id="UP000790833">
    <property type="component" value="Unassembled WGS sequence"/>
</dbReference>
<dbReference type="AlphaFoldDB" id="A0A9P8AKN8"/>
<feature type="region of interest" description="Disordered" evidence="1">
    <location>
        <begin position="66"/>
        <end position="114"/>
    </location>
</feature>